<dbReference type="GO" id="GO:0033969">
    <property type="term" value="F:gamma-glutamyl-gamma-aminobutyrate hydrolase activity"/>
    <property type="evidence" value="ECO:0007669"/>
    <property type="project" value="TreeGrafter"/>
</dbReference>
<organism evidence="1">
    <name type="scientific">marine metagenome</name>
    <dbReference type="NCBI Taxonomy" id="408172"/>
    <lineage>
        <taxon>unclassified sequences</taxon>
        <taxon>metagenomes</taxon>
        <taxon>ecological metagenomes</taxon>
    </lineage>
</organism>
<sequence length="195" mass="21808">MKKPIIGISLDNEEPGIYSKFPWYAIRHNYLHSIEKFGGIPFPIFHSKNNLEDIFHLLDGLIISGGNFDIDPNIYGKKSQGTRIIKDHRTNFEIAICQMSLNSSKPILGICGGEQLLNVVCGGTLIQDIKNDKPNSLQHEQLNPRNETSHKVNIKRETKLNSIMKTNLIEVNSAHHQAVNKLGKNLIISSQASDG</sequence>
<dbReference type="Gene3D" id="3.40.50.880">
    <property type="match status" value="1"/>
</dbReference>
<dbReference type="AlphaFoldDB" id="A0A382LGG3"/>
<dbReference type="PROSITE" id="PS51273">
    <property type="entry name" value="GATASE_TYPE_1"/>
    <property type="match status" value="1"/>
</dbReference>
<dbReference type="PANTHER" id="PTHR43235">
    <property type="entry name" value="GLUTAMINE AMIDOTRANSFERASE PB2B2.05-RELATED"/>
    <property type="match status" value="1"/>
</dbReference>
<dbReference type="SUPFAM" id="SSF52317">
    <property type="entry name" value="Class I glutamine amidotransferase-like"/>
    <property type="match status" value="1"/>
</dbReference>
<dbReference type="PANTHER" id="PTHR43235:SF1">
    <property type="entry name" value="GLUTAMINE AMIDOTRANSFERASE PB2B2.05-RELATED"/>
    <property type="match status" value="1"/>
</dbReference>
<dbReference type="GO" id="GO:0006598">
    <property type="term" value="P:polyamine catabolic process"/>
    <property type="evidence" value="ECO:0007669"/>
    <property type="project" value="TreeGrafter"/>
</dbReference>
<dbReference type="EMBL" id="UINC01086898">
    <property type="protein sequence ID" value="SVC35779.1"/>
    <property type="molecule type" value="Genomic_DNA"/>
</dbReference>
<dbReference type="InterPro" id="IPR011697">
    <property type="entry name" value="Peptidase_C26"/>
</dbReference>
<reference evidence="1" key="1">
    <citation type="submission" date="2018-05" db="EMBL/GenBank/DDBJ databases">
        <authorList>
            <person name="Lanie J.A."/>
            <person name="Ng W.-L."/>
            <person name="Kazmierczak K.M."/>
            <person name="Andrzejewski T.M."/>
            <person name="Davidsen T.M."/>
            <person name="Wayne K.J."/>
            <person name="Tettelin H."/>
            <person name="Glass J.I."/>
            <person name="Rusch D."/>
            <person name="Podicherti R."/>
            <person name="Tsui H.-C.T."/>
            <person name="Winkler M.E."/>
        </authorList>
    </citation>
    <scope>NUCLEOTIDE SEQUENCE</scope>
</reference>
<protein>
    <recommendedName>
        <fullName evidence="2">Glutamine amidotransferase domain-containing protein</fullName>
    </recommendedName>
</protein>
<evidence type="ECO:0008006" key="2">
    <source>
        <dbReference type="Google" id="ProtNLM"/>
    </source>
</evidence>
<feature type="non-terminal residue" evidence="1">
    <location>
        <position position="195"/>
    </location>
</feature>
<accession>A0A382LGG3</accession>
<dbReference type="GO" id="GO:0005829">
    <property type="term" value="C:cytosol"/>
    <property type="evidence" value="ECO:0007669"/>
    <property type="project" value="TreeGrafter"/>
</dbReference>
<dbReference type="InterPro" id="IPR044668">
    <property type="entry name" value="PuuD-like"/>
</dbReference>
<dbReference type="Pfam" id="PF07722">
    <property type="entry name" value="Peptidase_C26"/>
    <property type="match status" value="1"/>
</dbReference>
<proteinExistence type="predicted"/>
<evidence type="ECO:0000313" key="1">
    <source>
        <dbReference type="EMBL" id="SVC35779.1"/>
    </source>
</evidence>
<gene>
    <name evidence="1" type="ORF">METZ01_LOCUS288633</name>
</gene>
<name>A0A382LGG3_9ZZZZ</name>
<dbReference type="InterPro" id="IPR029062">
    <property type="entry name" value="Class_I_gatase-like"/>
</dbReference>